<evidence type="ECO:0000256" key="2">
    <source>
        <dbReference type="SAM" id="Phobius"/>
    </source>
</evidence>
<feature type="signal peptide" evidence="3">
    <location>
        <begin position="1"/>
        <end position="25"/>
    </location>
</feature>
<dbReference type="AlphaFoldDB" id="A0A6F9DX52"/>
<feature type="compositionally biased region" description="Polar residues" evidence="1">
    <location>
        <begin position="165"/>
        <end position="181"/>
    </location>
</feature>
<accession>A0A6F9DX52</accession>
<feature type="compositionally biased region" description="Polar residues" evidence="1">
    <location>
        <begin position="188"/>
        <end position="203"/>
    </location>
</feature>
<feature type="compositionally biased region" description="Polar residues" evidence="1">
    <location>
        <begin position="135"/>
        <end position="147"/>
    </location>
</feature>
<evidence type="ECO:0000256" key="3">
    <source>
        <dbReference type="SAM" id="SignalP"/>
    </source>
</evidence>
<evidence type="ECO:0000313" key="4">
    <source>
        <dbReference type="EMBL" id="CAB3267618.1"/>
    </source>
</evidence>
<protein>
    <submittedName>
        <fullName evidence="4">Vesicular, overexpressed in cancer, prosurvival protein 1-like</fullName>
    </submittedName>
</protein>
<keyword evidence="2" id="KW-0472">Membrane</keyword>
<sequence>MKFGQISSGFGAILWIFYLVDFVKADVVCDAGFGYPLRYCYGITAYCCGNHYQNCCWQEIWKVWWFWVVAFVVITAIFSCCGYYCSSNNDGYGGFLRRNSSFNVFRRFSRYSRRDSEEEAWKPYRPQVELPPYSPSTSTEITGTSVDPNPPQNLPYLEPPPPYTTVVSRPQPESTESSNLLPNAPADAQTSTRNYSGTTTAHQ</sequence>
<dbReference type="EMBL" id="LR791756">
    <property type="protein sequence ID" value="CAB3267618.1"/>
    <property type="molecule type" value="mRNA"/>
</dbReference>
<keyword evidence="2" id="KW-1133">Transmembrane helix</keyword>
<feature type="region of interest" description="Disordered" evidence="1">
    <location>
        <begin position="128"/>
        <end position="203"/>
    </location>
</feature>
<feature type="chain" id="PRO_5026177495" evidence="3">
    <location>
        <begin position="26"/>
        <end position="203"/>
    </location>
</feature>
<reference evidence="4" key="1">
    <citation type="submission" date="2020-04" db="EMBL/GenBank/DDBJ databases">
        <authorList>
            <person name="Neveu A P."/>
        </authorList>
    </citation>
    <scope>NUCLEOTIDE SEQUENCE</scope>
    <source>
        <tissue evidence="4">Whole embryo</tissue>
    </source>
</reference>
<gene>
    <name evidence="4" type="primary">Vopp1</name>
</gene>
<feature type="compositionally biased region" description="Pro residues" evidence="1">
    <location>
        <begin position="148"/>
        <end position="163"/>
    </location>
</feature>
<feature type="transmembrane region" description="Helical" evidence="2">
    <location>
        <begin position="64"/>
        <end position="85"/>
    </location>
</feature>
<proteinExistence type="evidence at transcript level"/>
<name>A0A6F9DX52_9ASCI</name>
<keyword evidence="3" id="KW-0732">Signal</keyword>
<evidence type="ECO:0000256" key="1">
    <source>
        <dbReference type="SAM" id="MobiDB-lite"/>
    </source>
</evidence>
<organism evidence="4">
    <name type="scientific">Phallusia mammillata</name>
    <dbReference type="NCBI Taxonomy" id="59560"/>
    <lineage>
        <taxon>Eukaryota</taxon>
        <taxon>Metazoa</taxon>
        <taxon>Chordata</taxon>
        <taxon>Tunicata</taxon>
        <taxon>Ascidiacea</taxon>
        <taxon>Phlebobranchia</taxon>
        <taxon>Ascidiidae</taxon>
        <taxon>Phallusia</taxon>
    </lineage>
</organism>
<keyword evidence="2" id="KW-0812">Transmembrane</keyword>